<reference evidence="1" key="1">
    <citation type="submission" date="2021-06" db="EMBL/GenBank/DDBJ databases">
        <authorList>
            <person name="Kallberg Y."/>
            <person name="Tangrot J."/>
            <person name="Rosling A."/>
        </authorList>
    </citation>
    <scope>NUCLEOTIDE SEQUENCE</scope>
    <source>
        <strain evidence="1">CL356</strain>
    </source>
</reference>
<protein>
    <submittedName>
        <fullName evidence="1">11529_t:CDS:1</fullName>
    </submittedName>
</protein>
<name>A0ACA9QHB5_9GLOM</name>
<keyword evidence="2" id="KW-1185">Reference proteome</keyword>
<organism evidence="1 2">
    <name type="scientific">Acaulospora colombiana</name>
    <dbReference type="NCBI Taxonomy" id="27376"/>
    <lineage>
        <taxon>Eukaryota</taxon>
        <taxon>Fungi</taxon>
        <taxon>Fungi incertae sedis</taxon>
        <taxon>Mucoromycota</taxon>
        <taxon>Glomeromycotina</taxon>
        <taxon>Glomeromycetes</taxon>
        <taxon>Diversisporales</taxon>
        <taxon>Acaulosporaceae</taxon>
        <taxon>Acaulospora</taxon>
    </lineage>
</organism>
<sequence>ASGFTPSHIEIFCKALENHLDWSHRRYKSPFISTFGDQRHALNWARRWIARNQGDCWIEEIYIDPYESGHVRVFRVKDLVDGLSLEASLDRSQYESEYLFLHGIPQEFIVARTKLQ</sequence>
<comment type="caution">
    <text evidence="1">The sequence shown here is derived from an EMBL/GenBank/DDBJ whole genome shotgun (WGS) entry which is preliminary data.</text>
</comment>
<proteinExistence type="predicted"/>
<feature type="non-terminal residue" evidence="1">
    <location>
        <position position="1"/>
    </location>
</feature>
<dbReference type="Proteomes" id="UP000789525">
    <property type="component" value="Unassembled WGS sequence"/>
</dbReference>
<evidence type="ECO:0000313" key="1">
    <source>
        <dbReference type="EMBL" id="CAG8752701.1"/>
    </source>
</evidence>
<dbReference type="EMBL" id="CAJVPT010054069">
    <property type="protein sequence ID" value="CAG8752701.1"/>
    <property type="molecule type" value="Genomic_DNA"/>
</dbReference>
<gene>
    <name evidence="1" type="ORF">ACOLOM_LOCUS12783</name>
</gene>
<evidence type="ECO:0000313" key="2">
    <source>
        <dbReference type="Proteomes" id="UP000789525"/>
    </source>
</evidence>
<accession>A0ACA9QHB5</accession>